<proteinExistence type="predicted"/>
<dbReference type="GeneID" id="27363366"/>
<protein>
    <submittedName>
        <fullName evidence="2">Uncharacterized protein</fullName>
    </submittedName>
</protein>
<feature type="compositionally biased region" description="Low complexity" evidence="1">
    <location>
        <begin position="45"/>
        <end position="58"/>
    </location>
</feature>
<feature type="region of interest" description="Disordered" evidence="1">
    <location>
        <begin position="1"/>
        <end position="119"/>
    </location>
</feature>
<evidence type="ECO:0000313" key="3">
    <source>
        <dbReference type="Proteomes" id="UP000053342"/>
    </source>
</evidence>
<feature type="compositionally biased region" description="Pro residues" evidence="1">
    <location>
        <begin position="1"/>
        <end position="10"/>
    </location>
</feature>
<accession>A0A0D2BG83</accession>
<name>A0A0D2BG83_9EURO</name>
<dbReference type="AlphaFoldDB" id="A0A0D2BG83"/>
<reference evidence="2 3" key="1">
    <citation type="submission" date="2015-01" db="EMBL/GenBank/DDBJ databases">
        <title>The Genome Sequence of Exophiala oligosperma CBS72588.</title>
        <authorList>
            <consortium name="The Broad Institute Genomics Platform"/>
            <person name="Cuomo C."/>
            <person name="de Hoog S."/>
            <person name="Gorbushina A."/>
            <person name="Stielow B."/>
            <person name="Teixiera M."/>
            <person name="Abouelleil A."/>
            <person name="Chapman S.B."/>
            <person name="Priest M."/>
            <person name="Young S.K."/>
            <person name="Wortman J."/>
            <person name="Nusbaum C."/>
            <person name="Birren B."/>
        </authorList>
    </citation>
    <scope>NUCLEOTIDE SEQUENCE [LARGE SCALE GENOMIC DNA]</scope>
    <source>
        <strain evidence="2 3">CBS 72588</strain>
    </source>
</reference>
<organism evidence="2 3">
    <name type="scientific">Exophiala oligosperma</name>
    <dbReference type="NCBI Taxonomy" id="215243"/>
    <lineage>
        <taxon>Eukaryota</taxon>
        <taxon>Fungi</taxon>
        <taxon>Dikarya</taxon>
        <taxon>Ascomycota</taxon>
        <taxon>Pezizomycotina</taxon>
        <taxon>Eurotiomycetes</taxon>
        <taxon>Chaetothyriomycetidae</taxon>
        <taxon>Chaetothyriales</taxon>
        <taxon>Herpotrichiellaceae</taxon>
        <taxon>Exophiala</taxon>
    </lineage>
</organism>
<dbReference type="RefSeq" id="XP_016256693.1">
    <property type="nucleotide sequence ID" value="XM_016412939.1"/>
</dbReference>
<dbReference type="OrthoDB" id="690068at2759"/>
<feature type="compositionally biased region" description="Low complexity" evidence="1">
    <location>
        <begin position="106"/>
        <end position="119"/>
    </location>
</feature>
<keyword evidence="3" id="KW-1185">Reference proteome</keyword>
<dbReference type="HOGENOM" id="CLU_2061503_0_0_1"/>
<gene>
    <name evidence="2" type="ORF">PV06_11292</name>
</gene>
<dbReference type="EMBL" id="KN847356">
    <property type="protein sequence ID" value="KIW36477.1"/>
    <property type="molecule type" value="Genomic_DNA"/>
</dbReference>
<dbReference type="Proteomes" id="UP000053342">
    <property type="component" value="Unassembled WGS sequence"/>
</dbReference>
<sequence>MPRPRPPPAPTGSTDLKALEKAVPSSDMESTFTLPPPALRAAEGSTSSSNHATKSSSGSREHNNNASAYSQSAPPISPQDKPLSTSPRNKRTASGAVKTAHDPATSGGPSNSSSSAQGC</sequence>
<evidence type="ECO:0000313" key="2">
    <source>
        <dbReference type="EMBL" id="KIW36477.1"/>
    </source>
</evidence>
<feature type="compositionally biased region" description="Polar residues" evidence="1">
    <location>
        <begin position="64"/>
        <end position="74"/>
    </location>
</feature>
<dbReference type="VEuPathDB" id="FungiDB:PV06_11292"/>
<evidence type="ECO:0000256" key="1">
    <source>
        <dbReference type="SAM" id="MobiDB-lite"/>
    </source>
</evidence>
<dbReference type="STRING" id="215243.A0A0D2BG83"/>